<feature type="transmembrane region" description="Helical" evidence="1">
    <location>
        <begin position="6"/>
        <end position="32"/>
    </location>
</feature>
<keyword evidence="1" id="KW-0472">Membrane</keyword>
<organism evidence="2">
    <name type="scientific">Arundo donax</name>
    <name type="common">Giant reed</name>
    <name type="synonym">Donax arundinaceus</name>
    <dbReference type="NCBI Taxonomy" id="35708"/>
    <lineage>
        <taxon>Eukaryota</taxon>
        <taxon>Viridiplantae</taxon>
        <taxon>Streptophyta</taxon>
        <taxon>Embryophyta</taxon>
        <taxon>Tracheophyta</taxon>
        <taxon>Spermatophyta</taxon>
        <taxon>Magnoliopsida</taxon>
        <taxon>Liliopsida</taxon>
        <taxon>Poales</taxon>
        <taxon>Poaceae</taxon>
        <taxon>PACMAD clade</taxon>
        <taxon>Arundinoideae</taxon>
        <taxon>Arundineae</taxon>
        <taxon>Arundo</taxon>
    </lineage>
</organism>
<proteinExistence type="predicted"/>
<reference evidence="2" key="2">
    <citation type="journal article" date="2015" name="Data Brief">
        <title>Shoot transcriptome of the giant reed, Arundo donax.</title>
        <authorList>
            <person name="Barrero R.A."/>
            <person name="Guerrero F.D."/>
            <person name="Moolhuijzen P."/>
            <person name="Goolsby J.A."/>
            <person name="Tidwell J."/>
            <person name="Bellgard S.E."/>
            <person name="Bellgard M.I."/>
        </authorList>
    </citation>
    <scope>NUCLEOTIDE SEQUENCE</scope>
    <source>
        <tissue evidence="2">Shoot tissue taken approximately 20 cm above the soil surface</tissue>
    </source>
</reference>
<dbReference type="AlphaFoldDB" id="A0A0A8ZL75"/>
<name>A0A0A8ZL75_ARUDO</name>
<evidence type="ECO:0000313" key="2">
    <source>
        <dbReference type="EMBL" id="JAD38458.1"/>
    </source>
</evidence>
<dbReference type="EMBL" id="GBRH01259437">
    <property type="protein sequence ID" value="JAD38458.1"/>
    <property type="molecule type" value="Transcribed_RNA"/>
</dbReference>
<protein>
    <submittedName>
        <fullName evidence="2">Uncharacterized protein</fullName>
    </submittedName>
</protein>
<reference evidence="2" key="1">
    <citation type="submission" date="2014-09" db="EMBL/GenBank/DDBJ databases">
        <authorList>
            <person name="Magalhaes I.L.F."/>
            <person name="Oliveira U."/>
            <person name="Santos F.R."/>
            <person name="Vidigal T.H.D.A."/>
            <person name="Brescovit A.D."/>
            <person name="Santos A.J."/>
        </authorList>
    </citation>
    <scope>NUCLEOTIDE SEQUENCE</scope>
    <source>
        <tissue evidence="2">Shoot tissue taken approximately 20 cm above the soil surface</tissue>
    </source>
</reference>
<evidence type="ECO:0000256" key="1">
    <source>
        <dbReference type="SAM" id="Phobius"/>
    </source>
</evidence>
<accession>A0A0A8ZL75</accession>
<keyword evidence="1" id="KW-0812">Transmembrane</keyword>
<sequence length="38" mass="4363">MAFSFSFFPFLLGLGVLISLHFLLLAFVLIIVNMCWEI</sequence>
<keyword evidence="1" id="KW-1133">Transmembrane helix</keyword>